<dbReference type="Gene3D" id="2.40.160.20">
    <property type="match status" value="1"/>
</dbReference>
<gene>
    <name evidence="2" type="ORF">AWT59_0427</name>
</gene>
<dbReference type="EMBL" id="LSLI01000006">
    <property type="protein sequence ID" value="KXS33401.1"/>
    <property type="molecule type" value="Genomic_DNA"/>
</dbReference>
<comment type="caution">
    <text evidence="2">The sequence shown here is derived from an EMBL/GenBank/DDBJ whole genome shotgun (WGS) entry which is preliminary data.</text>
</comment>
<dbReference type="AlphaFoldDB" id="A0A139BWN2"/>
<comment type="subcellular location">
    <subcellularLocation>
        <location evidence="1">Cell outer membrane</location>
    </subcellularLocation>
</comment>
<dbReference type="Proteomes" id="UP000070578">
    <property type="component" value="Unassembled WGS sequence"/>
</dbReference>
<proteinExistence type="predicted"/>
<evidence type="ECO:0000313" key="3">
    <source>
        <dbReference type="Proteomes" id="UP000070578"/>
    </source>
</evidence>
<dbReference type="SUPFAM" id="SSF56925">
    <property type="entry name" value="OMPA-like"/>
    <property type="match status" value="1"/>
</dbReference>
<organism evidence="2 3">
    <name type="scientific">Candidatus Gallionella acididurans</name>
    <dbReference type="NCBI Taxonomy" id="1796491"/>
    <lineage>
        <taxon>Bacteria</taxon>
        <taxon>Pseudomonadati</taxon>
        <taxon>Pseudomonadota</taxon>
        <taxon>Betaproteobacteria</taxon>
        <taxon>Nitrosomonadales</taxon>
        <taxon>Gallionellaceae</taxon>
        <taxon>Gallionella</taxon>
    </lineage>
</organism>
<protein>
    <recommendedName>
        <fullName evidence="4">Outer membrane protein beta-barrel domain-containing protein</fullName>
    </recommendedName>
</protein>
<reference evidence="2 3" key="1">
    <citation type="submission" date="2016-02" db="EMBL/GenBank/DDBJ databases">
        <authorList>
            <person name="Wen L."/>
            <person name="He K."/>
            <person name="Yang H."/>
        </authorList>
    </citation>
    <scope>NUCLEOTIDE SEQUENCE [LARGE SCALE GENOMIC DNA]</scope>
    <source>
        <strain evidence="2">ShG14-8</strain>
    </source>
</reference>
<sequence length="187" mass="19886">MFADWHFPFLWHLVGLSKKENMKKVVLIMLACFSFGTAMEASALDDYVGFSLYSVKSSESGINNTAAGFTGMISARPNEYYGYEVQGGVLGKIGPFSSSGEADFSIAGFLPLGGSGINLYAKAGVDDVYSSGNVNNEGLTYGAGVEYQGGKDIVRLGFQHFNVGNSTLSPSLSANLIGVTFLLKLDK</sequence>
<dbReference type="InterPro" id="IPR011250">
    <property type="entry name" value="OMP/PagP_B-barrel"/>
</dbReference>
<evidence type="ECO:0008006" key="4">
    <source>
        <dbReference type="Google" id="ProtNLM"/>
    </source>
</evidence>
<dbReference type="GO" id="GO:0009279">
    <property type="term" value="C:cell outer membrane"/>
    <property type="evidence" value="ECO:0007669"/>
    <property type="project" value="UniProtKB-SubCell"/>
</dbReference>
<evidence type="ECO:0000256" key="1">
    <source>
        <dbReference type="ARBA" id="ARBA00004442"/>
    </source>
</evidence>
<evidence type="ECO:0000313" key="2">
    <source>
        <dbReference type="EMBL" id="KXS33401.1"/>
    </source>
</evidence>
<name>A0A139BWN2_9PROT</name>
<reference evidence="2 3" key="2">
    <citation type="submission" date="2016-03" db="EMBL/GenBank/DDBJ databases">
        <title>New uncultured bacterium of the family Gallionellaceae from acid mine drainage: description and reconstruction of genome based on metagenomic analysis of microbial community.</title>
        <authorList>
            <person name="Kadnikov V."/>
            <person name="Ivasenko D."/>
            <person name="Beletsky A."/>
            <person name="Mardanov A."/>
            <person name="Danilova E."/>
            <person name="Pimenov N."/>
            <person name="Karnachuk O."/>
            <person name="Ravin N."/>
        </authorList>
    </citation>
    <scope>NUCLEOTIDE SEQUENCE [LARGE SCALE GENOMIC DNA]</scope>
    <source>
        <strain evidence="2">ShG14-8</strain>
    </source>
</reference>
<accession>A0A139BWN2</accession>